<dbReference type="Gene3D" id="1.20.1070.10">
    <property type="entry name" value="Rhodopsin 7-helix transmembrane proteins"/>
    <property type="match status" value="1"/>
</dbReference>
<evidence type="ECO:0000256" key="2">
    <source>
        <dbReference type="ARBA" id="ARBA00022692"/>
    </source>
</evidence>
<feature type="transmembrane region" description="Helical" evidence="8">
    <location>
        <begin position="115"/>
        <end position="139"/>
    </location>
</feature>
<feature type="transmembrane region" description="Helical" evidence="8">
    <location>
        <begin position="56"/>
        <end position="80"/>
    </location>
</feature>
<dbReference type="InterPro" id="IPR000276">
    <property type="entry name" value="GPCR_Rhodpsn"/>
</dbReference>
<keyword evidence="7" id="KW-0807">Transducer</keyword>
<gene>
    <name evidence="10" type="ORF">PEVE_00002889</name>
</gene>
<evidence type="ECO:0000259" key="9">
    <source>
        <dbReference type="PROSITE" id="PS50262"/>
    </source>
</evidence>
<evidence type="ECO:0000256" key="3">
    <source>
        <dbReference type="ARBA" id="ARBA00022989"/>
    </source>
</evidence>
<comment type="caution">
    <text evidence="10">The sequence shown here is derived from an EMBL/GenBank/DDBJ whole genome shotgun (WGS) entry which is preliminary data.</text>
</comment>
<organism evidence="10 11">
    <name type="scientific">Porites evermanni</name>
    <dbReference type="NCBI Taxonomy" id="104178"/>
    <lineage>
        <taxon>Eukaryota</taxon>
        <taxon>Metazoa</taxon>
        <taxon>Cnidaria</taxon>
        <taxon>Anthozoa</taxon>
        <taxon>Hexacorallia</taxon>
        <taxon>Scleractinia</taxon>
        <taxon>Fungiina</taxon>
        <taxon>Poritidae</taxon>
        <taxon>Porites</taxon>
    </lineage>
</organism>
<dbReference type="PRINTS" id="PR00237">
    <property type="entry name" value="GPCRRHODOPSN"/>
</dbReference>
<dbReference type="CDD" id="cd00637">
    <property type="entry name" value="7tm_classA_rhodopsin-like"/>
    <property type="match status" value="1"/>
</dbReference>
<keyword evidence="5 8" id="KW-0472">Membrane</keyword>
<dbReference type="PANTHER" id="PTHR45695:SF9">
    <property type="entry name" value="LEUCOKININ RECEPTOR"/>
    <property type="match status" value="1"/>
</dbReference>
<name>A0ABN8Q7N5_9CNID</name>
<keyword evidence="2 8" id="KW-0812">Transmembrane</keyword>
<keyword evidence="11" id="KW-1185">Reference proteome</keyword>
<comment type="subcellular location">
    <subcellularLocation>
        <location evidence="1">Membrane</location>
        <topology evidence="1">Multi-pass membrane protein</topology>
    </subcellularLocation>
</comment>
<dbReference type="Pfam" id="PF00001">
    <property type="entry name" value="7tm_1"/>
    <property type="match status" value="1"/>
</dbReference>
<keyword evidence="4" id="KW-0297">G-protein coupled receptor</keyword>
<feature type="domain" description="G-protein coupled receptors family 1 profile" evidence="9">
    <location>
        <begin position="1"/>
        <end position="199"/>
    </location>
</feature>
<dbReference type="PANTHER" id="PTHR45695">
    <property type="entry name" value="LEUCOKININ RECEPTOR-RELATED"/>
    <property type="match status" value="1"/>
</dbReference>
<accession>A0ABN8Q7N5</accession>
<feature type="transmembrane region" description="Helical" evidence="8">
    <location>
        <begin position="160"/>
        <end position="180"/>
    </location>
</feature>
<evidence type="ECO:0000256" key="5">
    <source>
        <dbReference type="ARBA" id="ARBA00023136"/>
    </source>
</evidence>
<keyword evidence="3 8" id="KW-1133">Transmembrane helix</keyword>
<dbReference type="SUPFAM" id="SSF81321">
    <property type="entry name" value="Family A G protein-coupled receptor-like"/>
    <property type="match status" value="1"/>
</dbReference>
<sequence length="199" mass="22471">VPLLRIPGSDHCEVIQVLELASASAIFGSLVAIAWDRNRNVFQPFKSLAPRRVKTFLISVTCIWIYAFITSTPFIISINIESQEICWRENNGTTCRKYTVCHLTKGWKAQLSKTLFFVMSFIAPFMYMLITYTKIALSLRRRSQSGQIHSAVAKYKAKSIRLMVIAVLVFAVCWGLNFMVDLLSVYGFLNGLSLEGDGE</sequence>
<evidence type="ECO:0000256" key="7">
    <source>
        <dbReference type="ARBA" id="ARBA00023224"/>
    </source>
</evidence>
<evidence type="ECO:0000256" key="1">
    <source>
        <dbReference type="ARBA" id="ARBA00004141"/>
    </source>
</evidence>
<dbReference type="InterPro" id="IPR017452">
    <property type="entry name" value="GPCR_Rhodpsn_7TM"/>
</dbReference>
<reference evidence="10 11" key="1">
    <citation type="submission" date="2022-05" db="EMBL/GenBank/DDBJ databases">
        <authorList>
            <consortium name="Genoscope - CEA"/>
            <person name="William W."/>
        </authorList>
    </citation>
    <scope>NUCLEOTIDE SEQUENCE [LARGE SCALE GENOMIC DNA]</scope>
</reference>
<feature type="transmembrane region" description="Helical" evidence="8">
    <location>
        <begin position="14"/>
        <end position="35"/>
    </location>
</feature>
<evidence type="ECO:0000256" key="4">
    <source>
        <dbReference type="ARBA" id="ARBA00023040"/>
    </source>
</evidence>
<protein>
    <recommendedName>
        <fullName evidence="9">G-protein coupled receptors family 1 profile domain-containing protein</fullName>
    </recommendedName>
</protein>
<evidence type="ECO:0000313" key="11">
    <source>
        <dbReference type="Proteomes" id="UP001159427"/>
    </source>
</evidence>
<feature type="non-terminal residue" evidence="10">
    <location>
        <position position="1"/>
    </location>
</feature>
<dbReference type="PROSITE" id="PS50262">
    <property type="entry name" value="G_PROTEIN_RECEP_F1_2"/>
    <property type="match status" value="1"/>
</dbReference>
<evidence type="ECO:0000256" key="6">
    <source>
        <dbReference type="ARBA" id="ARBA00023170"/>
    </source>
</evidence>
<evidence type="ECO:0000256" key="8">
    <source>
        <dbReference type="SAM" id="Phobius"/>
    </source>
</evidence>
<evidence type="ECO:0000313" key="10">
    <source>
        <dbReference type="EMBL" id="CAH3158457.1"/>
    </source>
</evidence>
<dbReference type="Proteomes" id="UP001159427">
    <property type="component" value="Unassembled WGS sequence"/>
</dbReference>
<keyword evidence="6" id="KW-0675">Receptor</keyword>
<dbReference type="EMBL" id="CALNXI010001170">
    <property type="protein sequence ID" value="CAH3158457.1"/>
    <property type="molecule type" value="Genomic_DNA"/>
</dbReference>
<feature type="non-terminal residue" evidence="10">
    <location>
        <position position="199"/>
    </location>
</feature>
<proteinExistence type="predicted"/>